<keyword evidence="4 10" id="KW-0479">Metal-binding</keyword>
<dbReference type="GO" id="GO:0005506">
    <property type="term" value="F:iron ion binding"/>
    <property type="evidence" value="ECO:0007669"/>
    <property type="project" value="InterPro"/>
</dbReference>
<evidence type="ECO:0000256" key="1">
    <source>
        <dbReference type="ARBA" id="ARBA00004236"/>
    </source>
</evidence>
<dbReference type="SUPFAM" id="SSF46626">
    <property type="entry name" value="Cytochrome c"/>
    <property type="match status" value="3"/>
</dbReference>
<dbReference type="GO" id="GO:0009055">
    <property type="term" value="F:electron transfer activity"/>
    <property type="evidence" value="ECO:0007669"/>
    <property type="project" value="InterPro"/>
</dbReference>
<dbReference type="GO" id="GO:0020037">
    <property type="term" value="F:heme binding"/>
    <property type="evidence" value="ECO:0007669"/>
    <property type="project" value="InterPro"/>
</dbReference>
<dbReference type="Pfam" id="PF00034">
    <property type="entry name" value="Cytochrom_C"/>
    <property type="match status" value="1"/>
</dbReference>
<sequence>MKRLFISLLILIVIGVGAFFWLTRTDGTDGTAPLIVGAPSGANPVARGEYLARAADCTACHTVPGGKPFAGGMAFKLPFGTIYSSNITADPETGIGTWTDDQFVRAVREGVRNDGKHLYPAFPYTSYTELSRSDVLAIKAWLFAQPKVRQANRENDLGFPFNQRWAMAFWNAAFFRSHRFEPDASRPPAWNSGAYLAGALGHCGECHTPRNIGFAVERGNALAGEVVQGWRAYNITADHAHGVGQWSDEALAQYIRTGHADGHASASGPMGEAVEHSLQYLTPEDTSALVSWLRTVPAREGHDPVTVDPKPAAVAASGAWTPGGDTSATAMGQQLFEGACASCHQWDGGGQQTRYASLAGTRGVNDPSGANVTQAILAGVNMRVADNDVYMPAFGHAYSDAEVAALANYVIAHFGGKEGRVTPSEVARRRAL</sequence>
<evidence type="ECO:0000256" key="7">
    <source>
        <dbReference type="ARBA" id="ARBA00023004"/>
    </source>
</evidence>
<reference evidence="12 13" key="1">
    <citation type="submission" date="2019-06" db="EMBL/GenBank/DDBJ databases">
        <title>A complete genome sequence for Luteibacter pinisoli MAH-14.</title>
        <authorList>
            <person name="Baltrus D.A."/>
        </authorList>
    </citation>
    <scope>NUCLEOTIDE SEQUENCE [LARGE SCALE GENOMIC DNA]</scope>
    <source>
        <strain evidence="12 13">MAH-14</strain>
    </source>
</reference>
<dbReference type="KEGG" id="lpy:FIV34_09650"/>
<evidence type="ECO:0000256" key="6">
    <source>
        <dbReference type="ARBA" id="ARBA00022737"/>
    </source>
</evidence>
<organism evidence="12 13">
    <name type="scientific">Luteibacter pinisoli</name>
    <dbReference type="NCBI Taxonomy" id="2589080"/>
    <lineage>
        <taxon>Bacteria</taxon>
        <taxon>Pseudomonadati</taxon>
        <taxon>Pseudomonadota</taxon>
        <taxon>Gammaproteobacteria</taxon>
        <taxon>Lysobacterales</taxon>
        <taxon>Rhodanobacteraceae</taxon>
        <taxon>Luteibacter</taxon>
    </lineage>
</organism>
<feature type="domain" description="Cytochrome c" evidence="11">
    <location>
        <begin position="188"/>
        <end position="297"/>
    </location>
</feature>
<keyword evidence="6" id="KW-0677">Repeat</keyword>
<dbReference type="PANTHER" id="PTHR35008:SF8">
    <property type="entry name" value="ALCOHOL DEHYDROGENASE CYTOCHROME C SUBUNIT"/>
    <property type="match status" value="1"/>
</dbReference>
<dbReference type="PANTHER" id="PTHR35008">
    <property type="entry name" value="BLL4482 PROTEIN-RELATED"/>
    <property type="match status" value="1"/>
</dbReference>
<evidence type="ECO:0000259" key="11">
    <source>
        <dbReference type="PROSITE" id="PS51007"/>
    </source>
</evidence>
<evidence type="ECO:0000313" key="13">
    <source>
        <dbReference type="Proteomes" id="UP000316093"/>
    </source>
</evidence>
<dbReference type="InterPro" id="IPR051459">
    <property type="entry name" value="Cytochrome_c-type_DH"/>
</dbReference>
<feature type="binding site" description="covalent" evidence="9">
    <location>
        <position position="57"/>
    </location>
    <ligand>
        <name>heme c</name>
        <dbReference type="ChEBI" id="CHEBI:61717"/>
        <label>1</label>
    </ligand>
</feature>
<dbReference type="InterPro" id="IPR036909">
    <property type="entry name" value="Cyt_c-like_dom_sf"/>
</dbReference>
<proteinExistence type="predicted"/>
<dbReference type="AlphaFoldDB" id="A0A4Y5Z2X7"/>
<dbReference type="PROSITE" id="PS51007">
    <property type="entry name" value="CYTC"/>
    <property type="match status" value="3"/>
</dbReference>
<evidence type="ECO:0000256" key="4">
    <source>
        <dbReference type="ARBA" id="ARBA00022723"/>
    </source>
</evidence>
<keyword evidence="8" id="KW-0472">Membrane</keyword>
<feature type="binding site" description="axial binding residue" evidence="10">
    <location>
        <position position="61"/>
    </location>
    <ligand>
        <name>heme c</name>
        <dbReference type="ChEBI" id="CHEBI:61717"/>
        <label>1</label>
    </ligand>
    <ligandPart>
        <name>Fe</name>
        <dbReference type="ChEBI" id="CHEBI:18248"/>
    </ligandPart>
</feature>
<feature type="binding site" description="axial binding residue" evidence="10">
    <location>
        <position position="344"/>
    </location>
    <ligand>
        <name>heme c</name>
        <dbReference type="ChEBI" id="CHEBI:61717"/>
        <label>3</label>
    </ligand>
    <ligandPart>
        <name>Fe</name>
        <dbReference type="ChEBI" id="CHEBI:18248"/>
    </ligandPart>
</feature>
<dbReference type="Proteomes" id="UP000316093">
    <property type="component" value="Chromosome"/>
</dbReference>
<feature type="binding site" description="covalent" evidence="9">
    <location>
        <position position="203"/>
    </location>
    <ligand>
        <name>heme c</name>
        <dbReference type="ChEBI" id="CHEBI:61717"/>
        <label>2</label>
    </ligand>
</feature>
<dbReference type="GO" id="GO:0005886">
    <property type="term" value="C:plasma membrane"/>
    <property type="evidence" value="ECO:0007669"/>
    <property type="project" value="UniProtKB-SubCell"/>
</dbReference>
<feature type="binding site" description="covalent" evidence="9">
    <location>
        <position position="60"/>
    </location>
    <ligand>
        <name>heme c</name>
        <dbReference type="ChEBI" id="CHEBI:61717"/>
        <label>1</label>
    </ligand>
</feature>
<evidence type="ECO:0000256" key="10">
    <source>
        <dbReference type="PIRSR" id="PIRSR000018-51"/>
    </source>
</evidence>
<comment type="cofactor">
    <cofactor evidence="9">
        <name>heme c</name>
        <dbReference type="ChEBI" id="CHEBI:61717"/>
    </cofactor>
    <text evidence="9">Binds 3 heme c groups covalently per subunit.</text>
</comment>
<dbReference type="OrthoDB" id="9811281at2"/>
<dbReference type="PIRSF" id="PIRSF000018">
    <property type="entry name" value="Mb_ADH_cyt_c"/>
    <property type="match status" value="1"/>
</dbReference>
<dbReference type="EMBL" id="CP041046">
    <property type="protein sequence ID" value="QDE39447.1"/>
    <property type="molecule type" value="Genomic_DNA"/>
</dbReference>
<feature type="binding site" description="axial binding residue" evidence="10">
    <location>
        <position position="207"/>
    </location>
    <ligand>
        <name>heme c</name>
        <dbReference type="ChEBI" id="CHEBI:61717"/>
        <label>2</label>
    </ligand>
    <ligandPart>
        <name>Fe</name>
        <dbReference type="ChEBI" id="CHEBI:18248"/>
    </ligandPart>
</feature>
<feature type="binding site" description="covalent" evidence="9">
    <location>
        <position position="340"/>
    </location>
    <ligand>
        <name>heme c</name>
        <dbReference type="ChEBI" id="CHEBI:61717"/>
        <label>3</label>
    </ligand>
</feature>
<evidence type="ECO:0000313" key="12">
    <source>
        <dbReference type="EMBL" id="QDE39447.1"/>
    </source>
</evidence>
<evidence type="ECO:0000256" key="5">
    <source>
        <dbReference type="ARBA" id="ARBA00022729"/>
    </source>
</evidence>
<evidence type="ECO:0000256" key="8">
    <source>
        <dbReference type="ARBA" id="ARBA00023136"/>
    </source>
</evidence>
<dbReference type="GO" id="GO:0016614">
    <property type="term" value="F:oxidoreductase activity, acting on CH-OH group of donors"/>
    <property type="evidence" value="ECO:0007669"/>
    <property type="project" value="InterPro"/>
</dbReference>
<dbReference type="RefSeq" id="WP_139982037.1">
    <property type="nucleotide sequence ID" value="NZ_CP041046.1"/>
</dbReference>
<protein>
    <submittedName>
        <fullName evidence="12">Cytochrome c</fullName>
    </submittedName>
</protein>
<keyword evidence="5" id="KW-0732">Signal</keyword>
<name>A0A4Y5Z2X7_9GAMM</name>
<feature type="binding site" description="covalent" evidence="9">
    <location>
        <position position="206"/>
    </location>
    <ligand>
        <name>heme c</name>
        <dbReference type="ChEBI" id="CHEBI:61717"/>
        <label>2</label>
    </ligand>
</feature>
<feature type="binding site" description="covalent" evidence="9">
    <location>
        <position position="343"/>
    </location>
    <ligand>
        <name>heme c</name>
        <dbReference type="ChEBI" id="CHEBI:61717"/>
        <label>3</label>
    </ligand>
</feature>
<gene>
    <name evidence="12" type="ORF">FIV34_09650</name>
</gene>
<keyword evidence="13" id="KW-1185">Reference proteome</keyword>
<evidence type="ECO:0000256" key="3">
    <source>
        <dbReference type="ARBA" id="ARBA00022617"/>
    </source>
</evidence>
<feature type="domain" description="Cytochrome c" evidence="11">
    <location>
        <begin position="43"/>
        <end position="146"/>
    </location>
</feature>
<keyword evidence="7 10" id="KW-0408">Iron</keyword>
<accession>A0A4Y5Z2X7</accession>
<comment type="subcellular location">
    <subcellularLocation>
        <location evidence="1">Cell membrane</location>
    </subcellularLocation>
</comment>
<dbReference type="Gene3D" id="1.10.760.10">
    <property type="entry name" value="Cytochrome c-like domain"/>
    <property type="match status" value="2"/>
</dbReference>
<feature type="domain" description="Cytochrome c" evidence="11">
    <location>
        <begin position="327"/>
        <end position="414"/>
    </location>
</feature>
<evidence type="ECO:0000256" key="9">
    <source>
        <dbReference type="PIRSR" id="PIRSR000018-50"/>
    </source>
</evidence>
<dbReference type="InterPro" id="IPR009056">
    <property type="entry name" value="Cyt_c-like_dom"/>
</dbReference>
<evidence type="ECO:0000256" key="2">
    <source>
        <dbReference type="ARBA" id="ARBA00022475"/>
    </source>
</evidence>
<keyword evidence="2" id="KW-1003">Cell membrane</keyword>
<dbReference type="InterPro" id="IPR014353">
    <property type="entry name" value="Membr-bd_ADH_cyt_c"/>
</dbReference>
<keyword evidence="3 9" id="KW-0349">Heme</keyword>